<dbReference type="EMBL" id="BAAAGX010000046">
    <property type="protein sequence ID" value="GAA0281512.1"/>
    <property type="molecule type" value="Genomic_DNA"/>
</dbReference>
<gene>
    <name evidence="2" type="ORF">GCM10009539_81710</name>
</gene>
<dbReference type="Proteomes" id="UP001500967">
    <property type="component" value="Unassembled WGS sequence"/>
</dbReference>
<evidence type="ECO:0000313" key="2">
    <source>
        <dbReference type="EMBL" id="GAA0281512.1"/>
    </source>
</evidence>
<feature type="region of interest" description="Disordered" evidence="1">
    <location>
        <begin position="186"/>
        <end position="210"/>
    </location>
</feature>
<proteinExistence type="predicted"/>
<keyword evidence="3" id="KW-1185">Reference proteome</keyword>
<sequence length="455" mass="45390">MPPGSVPRPGQIAPPSQSGYPAPGGYPAQSGYPAQAGYPVQAPPGQPGSVRPPAGYPGATGPTGYPAAAQAAPPQAVPARPTTAPSYPTAHPTAGSGAAIGAPSPGTAFPSAPAAGTPATGTPAPGLPAPGTPVPTVPGAAATPPAGATAPGGVTAQPGVLAPSEAAARSAAVAAATAAAAPQRLTAAVPSAPPDPPDSPSGTVYSAPVAPAGRRRRGRWLGLLPRLAVGAHVANAPALRLLSPSTSAAGLVLGYDADNTVATARLFQPEPTRMVLVGGLWAARILVFRTLALGATVTVLTARPDAWNGFGRWAAGSDDRVRVAPLDTPFHATSSSLAPALVVQDGNALGGTVRGTLGPWQAQLSVVPQLTAYAFPAIREAGLVAVQRLTMDEVTAATPLLRLNRESAALVSALQDDMLALFDDGGSRYVWTQLTRIEREQFGSPHRTDAAAPTR</sequence>
<dbReference type="PRINTS" id="PR01217">
    <property type="entry name" value="PRICHEXTENSN"/>
</dbReference>
<feature type="compositionally biased region" description="Low complexity" evidence="1">
    <location>
        <begin position="51"/>
        <end position="85"/>
    </location>
</feature>
<feature type="compositionally biased region" description="Low complexity" evidence="1">
    <location>
        <begin position="137"/>
        <end position="156"/>
    </location>
</feature>
<reference evidence="2 3" key="1">
    <citation type="journal article" date="2019" name="Int. J. Syst. Evol. Microbiol.">
        <title>The Global Catalogue of Microorganisms (GCM) 10K type strain sequencing project: providing services to taxonomists for standard genome sequencing and annotation.</title>
        <authorList>
            <consortium name="The Broad Institute Genomics Platform"/>
            <consortium name="The Broad Institute Genome Sequencing Center for Infectious Disease"/>
            <person name="Wu L."/>
            <person name="Ma J."/>
        </authorList>
    </citation>
    <scope>NUCLEOTIDE SEQUENCE [LARGE SCALE GENOMIC DNA]</scope>
    <source>
        <strain evidence="2 3">JCM 10425</strain>
    </source>
</reference>
<feature type="compositionally biased region" description="Low complexity" evidence="1">
    <location>
        <begin position="92"/>
        <end position="124"/>
    </location>
</feature>
<name>A0ABN0V8U8_9ACTN</name>
<comment type="caution">
    <text evidence="2">The sequence shown here is derived from an EMBL/GenBank/DDBJ whole genome shotgun (WGS) entry which is preliminary data.</text>
</comment>
<evidence type="ECO:0000256" key="1">
    <source>
        <dbReference type="SAM" id="MobiDB-lite"/>
    </source>
</evidence>
<feature type="compositionally biased region" description="Pro residues" evidence="1">
    <location>
        <begin position="125"/>
        <end position="136"/>
    </location>
</feature>
<feature type="region of interest" description="Disordered" evidence="1">
    <location>
        <begin position="1"/>
        <end position="156"/>
    </location>
</feature>
<organism evidence="2 3">
    <name type="scientific">Cryptosporangium japonicum</name>
    <dbReference type="NCBI Taxonomy" id="80872"/>
    <lineage>
        <taxon>Bacteria</taxon>
        <taxon>Bacillati</taxon>
        <taxon>Actinomycetota</taxon>
        <taxon>Actinomycetes</taxon>
        <taxon>Cryptosporangiales</taxon>
        <taxon>Cryptosporangiaceae</taxon>
        <taxon>Cryptosporangium</taxon>
    </lineage>
</organism>
<accession>A0ABN0V8U8</accession>
<protein>
    <submittedName>
        <fullName evidence="2">Uncharacterized protein</fullName>
    </submittedName>
</protein>
<evidence type="ECO:0000313" key="3">
    <source>
        <dbReference type="Proteomes" id="UP001500967"/>
    </source>
</evidence>